<dbReference type="PROSITE" id="PS50006">
    <property type="entry name" value="FHA_DOMAIN"/>
    <property type="match status" value="2"/>
</dbReference>
<evidence type="ECO:0000256" key="1">
    <source>
        <dbReference type="SAM" id="MobiDB-lite"/>
    </source>
</evidence>
<dbReference type="Gene3D" id="2.60.200.20">
    <property type="match status" value="2"/>
</dbReference>
<keyword evidence="4" id="KW-1185">Reference proteome</keyword>
<gene>
    <name evidence="3" type="ORF">DN745_16055</name>
</gene>
<dbReference type="Proteomes" id="UP000249799">
    <property type="component" value="Chromosome"/>
</dbReference>
<accession>A0A2Z4FPR6</accession>
<dbReference type="AlphaFoldDB" id="A0A2Z4FPR6"/>
<dbReference type="InterPro" id="IPR000253">
    <property type="entry name" value="FHA_dom"/>
</dbReference>
<protein>
    <recommendedName>
        <fullName evidence="2">FHA domain-containing protein</fullName>
    </recommendedName>
</protein>
<feature type="compositionally biased region" description="Polar residues" evidence="1">
    <location>
        <begin position="46"/>
        <end position="55"/>
    </location>
</feature>
<dbReference type="OrthoDB" id="5497055at2"/>
<dbReference type="Pfam" id="PF00498">
    <property type="entry name" value="FHA"/>
    <property type="match status" value="2"/>
</dbReference>
<feature type="domain" description="FHA" evidence="2">
    <location>
        <begin position="314"/>
        <end position="358"/>
    </location>
</feature>
<dbReference type="KEGG" id="bsed:DN745_16055"/>
<dbReference type="CDD" id="cd00060">
    <property type="entry name" value="FHA"/>
    <property type="match status" value="2"/>
</dbReference>
<dbReference type="RefSeq" id="WP_111336374.1">
    <property type="nucleotide sequence ID" value="NZ_CP030032.1"/>
</dbReference>
<dbReference type="SMART" id="SM00240">
    <property type="entry name" value="FHA"/>
    <property type="match status" value="2"/>
</dbReference>
<evidence type="ECO:0000313" key="3">
    <source>
        <dbReference type="EMBL" id="AWV90745.1"/>
    </source>
</evidence>
<organism evidence="3 4">
    <name type="scientific">Bradymonas sediminis</name>
    <dbReference type="NCBI Taxonomy" id="1548548"/>
    <lineage>
        <taxon>Bacteria</taxon>
        <taxon>Deltaproteobacteria</taxon>
        <taxon>Bradymonadales</taxon>
        <taxon>Bradymonadaceae</taxon>
        <taxon>Bradymonas</taxon>
    </lineage>
</organism>
<proteinExistence type="predicted"/>
<dbReference type="SUPFAM" id="SSF49879">
    <property type="entry name" value="SMAD/FHA domain"/>
    <property type="match status" value="2"/>
</dbReference>
<sequence length="387" mass="42024">MAERLDLGANLNEDEAAISQMAKRFRGPGVSFATPSDEPSLDRQSGDSSQISNDELQGFLLDALDEADKHEDEYELVEFDNASEVEAEDASRLPGEPTGRMVDVPLTPQPGTSPGADGVVCDSCGVSNPSGMRFCVQCGGSLGAKAPSATVAQPVTRRQPRPPSAAAKQPNPWDVHLISINEDGSDGISIPLQFLETTLGGDGDTRFPTDAFLSPQHARLYIEQGKLFIEDLDSLNGTFLKLSKEIRLSPGDSFLMGRQVLRFERFEQSITSKTKSADGTRYMGSPAPGGNFKVLQIGIGNVVQNIYCLPEAGAVLGREKGDIIFPNDKFMSSRHAQIYTGEDGQTYLVDLNSSNGTWSKIWERTALRRGDYIFMGQQLFRVHIGQG</sequence>
<feature type="domain" description="FHA" evidence="2">
    <location>
        <begin position="204"/>
        <end position="245"/>
    </location>
</feature>
<feature type="region of interest" description="Disordered" evidence="1">
    <location>
        <begin position="25"/>
        <end position="55"/>
    </location>
</feature>
<name>A0A2Z4FPR6_9DELT</name>
<evidence type="ECO:0000259" key="2">
    <source>
        <dbReference type="PROSITE" id="PS50006"/>
    </source>
</evidence>
<evidence type="ECO:0000313" key="4">
    <source>
        <dbReference type="Proteomes" id="UP000249799"/>
    </source>
</evidence>
<dbReference type="InterPro" id="IPR008984">
    <property type="entry name" value="SMAD_FHA_dom_sf"/>
</dbReference>
<reference evidence="3 4" key="1">
    <citation type="submission" date="2018-06" db="EMBL/GenBank/DDBJ databases">
        <title>Lujinxingia sediminis gen. nov. sp. nov., a new facultative anaerobic member of the class Deltaproteobacteria, and proposal of Lujinxingaceae fam. nov.</title>
        <authorList>
            <person name="Guo L.-Y."/>
            <person name="Li C.-M."/>
            <person name="Wang S."/>
            <person name="Du Z.-J."/>
        </authorList>
    </citation>
    <scope>NUCLEOTIDE SEQUENCE [LARGE SCALE GENOMIC DNA]</scope>
    <source>
        <strain evidence="3 4">FA350</strain>
    </source>
</reference>
<feature type="region of interest" description="Disordered" evidence="1">
    <location>
        <begin position="149"/>
        <end position="170"/>
    </location>
</feature>
<dbReference type="EMBL" id="CP030032">
    <property type="protein sequence ID" value="AWV90745.1"/>
    <property type="molecule type" value="Genomic_DNA"/>
</dbReference>